<keyword evidence="1" id="KW-0812">Transmembrane</keyword>
<sequence length="99" mass="11690">MKFKLYNNIDTILQGIVVSAFFTWNVIEGAVFENTYPLAMVNLYRFPIFRILFLSLILISVEWSKYVAVMIAFALFFYIMDMEVTTKKWSNNDLKRPSK</sequence>
<evidence type="ECO:0000256" key="1">
    <source>
        <dbReference type="SAM" id="Phobius"/>
    </source>
</evidence>
<feature type="transmembrane region" description="Helical" evidence="1">
    <location>
        <begin position="52"/>
        <end position="79"/>
    </location>
</feature>
<keyword evidence="1" id="KW-1133">Transmembrane helix</keyword>
<evidence type="ECO:0000313" key="2">
    <source>
        <dbReference type="EMBL" id="QHT14199.1"/>
    </source>
</evidence>
<accession>A0A6C0DE05</accession>
<feature type="transmembrane region" description="Helical" evidence="1">
    <location>
        <begin position="12"/>
        <end position="32"/>
    </location>
</feature>
<keyword evidence="1" id="KW-0472">Membrane</keyword>
<dbReference type="AlphaFoldDB" id="A0A6C0DE05"/>
<protein>
    <submittedName>
        <fullName evidence="2">Uncharacterized protein</fullName>
    </submittedName>
</protein>
<organism evidence="2">
    <name type="scientific">viral metagenome</name>
    <dbReference type="NCBI Taxonomy" id="1070528"/>
    <lineage>
        <taxon>unclassified sequences</taxon>
        <taxon>metagenomes</taxon>
        <taxon>organismal metagenomes</taxon>
    </lineage>
</organism>
<proteinExistence type="predicted"/>
<dbReference type="EMBL" id="MN739580">
    <property type="protein sequence ID" value="QHT14199.1"/>
    <property type="molecule type" value="Genomic_DNA"/>
</dbReference>
<name>A0A6C0DE05_9ZZZZ</name>
<reference evidence="2" key="1">
    <citation type="journal article" date="2020" name="Nature">
        <title>Giant virus diversity and host interactions through global metagenomics.</title>
        <authorList>
            <person name="Schulz F."/>
            <person name="Roux S."/>
            <person name="Paez-Espino D."/>
            <person name="Jungbluth S."/>
            <person name="Walsh D.A."/>
            <person name="Denef V.J."/>
            <person name="McMahon K.D."/>
            <person name="Konstantinidis K.T."/>
            <person name="Eloe-Fadrosh E.A."/>
            <person name="Kyrpides N.C."/>
            <person name="Woyke T."/>
        </authorList>
    </citation>
    <scope>NUCLEOTIDE SEQUENCE</scope>
    <source>
        <strain evidence="2">GVMAG-M-3300023174-137</strain>
    </source>
</reference>